<dbReference type="Pfam" id="PF01381">
    <property type="entry name" value="HTH_3"/>
    <property type="match status" value="1"/>
</dbReference>
<sequence length="75" mass="8208">MFGLGKKRSKLGKWLDGRGISQTGLANKARVSRNTINDLAAGDTNRAPTTRTISKIVKALREVNSTVKSDDFFDI</sequence>
<dbReference type="InterPro" id="IPR010982">
    <property type="entry name" value="Lambda_DNA-bd_dom_sf"/>
</dbReference>
<reference evidence="2 3" key="1">
    <citation type="submission" date="2022-06" db="EMBL/GenBank/DDBJ databases">
        <authorList>
            <person name="Jeon C.O."/>
        </authorList>
    </citation>
    <scope>NUCLEOTIDE SEQUENCE [LARGE SCALE GENOMIC DNA]</scope>
    <source>
        <strain evidence="2 3">KCTC 13943</strain>
    </source>
</reference>
<dbReference type="SMART" id="SM00530">
    <property type="entry name" value="HTH_XRE"/>
    <property type="match status" value="1"/>
</dbReference>
<dbReference type="SUPFAM" id="SSF47413">
    <property type="entry name" value="lambda repressor-like DNA-binding domains"/>
    <property type="match status" value="1"/>
</dbReference>
<name>A0ABT0WHJ0_9BACI</name>
<evidence type="ECO:0000313" key="3">
    <source>
        <dbReference type="Proteomes" id="UP001523262"/>
    </source>
</evidence>
<feature type="domain" description="HTH cro/C1-type" evidence="1">
    <location>
        <begin position="10"/>
        <end position="63"/>
    </location>
</feature>
<dbReference type="Gene3D" id="1.10.260.40">
    <property type="entry name" value="lambda repressor-like DNA-binding domains"/>
    <property type="match status" value="1"/>
</dbReference>
<comment type="caution">
    <text evidence="2">The sequence shown here is derived from an EMBL/GenBank/DDBJ whole genome shotgun (WGS) entry which is preliminary data.</text>
</comment>
<keyword evidence="3" id="KW-1185">Reference proteome</keyword>
<protein>
    <submittedName>
        <fullName evidence="2">Helix-turn-helix domain-containing protein</fullName>
    </submittedName>
</protein>
<dbReference type="Proteomes" id="UP001523262">
    <property type="component" value="Unassembled WGS sequence"/>
</dbReference>
<dbReference type="InterPro" id="IPR001387">
    <property type="entry name" value="Cro/C1-type_HTH"/>
</dbReference>
<proteinExistence type="predicted"/>
<dbReference type="CDD" id="cd00093">
    <property type="entry name" value="HTH_XRE"/>
    <property type="match status" value="1"/>
</dbReference>
<gene>
    <name evidence="2" type="ORF">NDK43_30290</name>
</gene>
<evidence type="ECO:0000259" key="1">
    <source>
        <dbReference type="SMART" id="SM00530"/>
    </source>
</evidence>
<dbReference type="EMBL" id="JAMQCR010000003">
    <property type="protein sequence ID" value="MCM2535785.1"/>
    <property type="molecule type" value="Genomic_DNA"/>
</dbReference>
<organism evidence="2 3">
    <name type="scientific">Neobacillus pocheonensis</name>
    <dbReference type="NCBI Taxonomy" id="363869"/>
    <lineage>
        <taxon>Bacteria</taxon>
        <taxon>Bacillati</taxon>
        <taxon>Bacillota</taxon>
        <taxon>Bacilli</taxon>
        <taxon>Bacillales</taxon>
        <taxon>Bacillaceae</taxon>
        <taxon>Neobacillus</taxon>
    </lineage>
</organism>
<evidence type="ECO:0000313" key="2">
    <source>
        <dbReference type="EMBL" id="MCM2535785.1"/>
    </source>
</evidence>
<accession>A0ABT0WHJ0</accession>